<organism evidence="5 6">
    <name type="scientific">Sphaerobolus stellatus (strain SS14)</name>
    <dbReference type="NCBI Taxonomy" id="990650"/>
    <lineage>
        <taxon>Eukaryota</taxon>
        <taxon>Fungi</taxon>
        <taxon>Dikarya</taxon>
        <taxon>Basidiomycota</taxon>
        <taxon>Agaricomycotina</taxon>
        <taxon>Agaricomycetes</taxon>
        <taxon>Phallomycetidae</taxon>
        <taxon>Geastrales</taxon>
        <taxon>Sphaerobolaceae</taxon>
        <taxon>Sphaerobolus</taxon>
    </lineage>
</organism>
<dbReference type="InterPro" id="IPR000898">
    <property type="entry name" value="Indolamine_dOase"/>
</dbReference>
<dbReference type="HOGENOM" id="CLU_010089_2_0_1"/>
<evidence type="ECO:0000256" key="3">
    <source>
        <dbReference type="ARBA" id="ARBA00023004"/>
    </source>
</evidence>
<dbReference type="EMBL" id="KN837118">
    <property type="protein sequence ID" value="KIJ44291.1"/>
    <property type="molecule type" value="Genomic_DNA"/>
</dbReference>
<keyword evidence="2 4" id="KW-0479">Metal-binding</keyword>
<dbReference type="OrthoDB" id="540174at2759"/>
<evidence type="ECO:0000256" key="4">
    <source>
        <dbReference type="PIRSR" id="PIRSR600898-1"/>
    </source>
</evidence>
<keyword evidence="4" id="KW-0349">Heme</keyword>
<dbReference type="Gene3D" id="1.20.58.480">
    <property type="match status" value="1"/>
</dbReference>
<dbReference type="AlphaFoldDB" id="A0A0C9W066"/>
<dbReference type="PANTHER" id="PTHR28657">
    <property type="entry name" value="INDOLEAMINE 2,3-DIOXYGENASE"/>
    <property type="match status" value="1"/>
</dbReference>
<sequence>MSSSFASFALPGASLLSYYFSYYFSRASKLDDDFLDRPLVDISRLSDFDMNISTGFMPLLSPLDRLPHHYDLWETALSLANTQVSLGEDQSPEAHSRRESSSLWRQRLQNAPTLDVDPLLRDVRYLQRAHHVLAFLVHFYVHSIPPPPVPERIVVPASLAVPLVAVSDALGIAPILTFADTVLWNWELKDPSQAISPENMRCKTMFSNTPDEENFYVCCANIELRGVEALGIIMDYTRSSLDDTESISHINNGLDRLTGVVEELTTILQSVRSTCEPHVFYFQIRPWFRGSDAEGVDSPGWIYEGVDPNRHLELSGPSAGQSSIMHALDIFLDVDHNLTKPRVPAPSEQNRRADQSFMIRMRNYMPGKHQDFLRCLSAQRPIRELAKRIPELRESYDGAVLALKRFRDQHMRIACLYIVTMSRTAAARAAGCPMGAAMQKLQRENESVRQPVRGTGGNELSCLLKASRDATKRTLIAGNIN</sequence>
<protein>
    <recommendedName>
        <fullName evidence="7">Indoleamine 2,3-dioxygenase</fullName>
    </recommendedName>
</protein>
<evidence type="ECO:0008006" key="7">
    <source>
        <dbReference type="Google" id="ProtNLM"/>
    </source>
</evidence>
<name>A0A0C9W066_SPHS4</name>
<dbReference type="GO" id="GO:0005737">
    <property type="term" value="C:cytoplasm"/>
    <property type="evidence" value="ECO:0007669"/>
    <property type="project" value="TreeGrafter"/>
</dbReference>
<dbReference type="GO" id="GO:0020037">
    <property type="term" value="F:heme binding"/>
    <property type="evidence" value="ECO:0007669"/>
    <property type="project" value="InterPro"/>
</dbReference>
<keyword evidence="3 4" id="KW-0408">Iron</keyword>
<feature type="binding site" description="proximal binding residue" evidence="4">
    <location>
        <position position="410"/>
    </location>
    <ligand>
        <name>heme b</name>
        <dbReference type="ChEBI" id="CHEBI:60344"/>
    </ligand>
    <ligandPart>
        <name>Fe</name>
        <dbReference type="ChEBI" id="CHEBI:18248"/>
    </ligandPart>
</feature>
<dbReference type="GO" id="GO:0033754">
    <property type="term" value="F:indoleamine 2,3-dioxygenase activity"/>
    <property type="evidence" value="ECO:0007669"/>
    <property type="project" value="TreeGrafter"/>
</dbReference>
<reference evidence="5 6" key="1">
    <citation type="submission" date="2014-06" db="EMBL/GenBank/DDBJ databases">
        <title>Evolutionary Origins and Diversification of the Mycorrhizal Mutualists.</title>
        <authorList>
            <consortium name="DOE Joint Genome Institute"/>
            <consortium name="Mycorrhizal Genomics Consortium"/>
            <person name="Kohler A."/>
            <person name="Kuo A."/>
            <person name="Nagy L.G."/>
            <person name="Floudas D."/>
            <person name="Copeland A."/>
            <person name="Barry K.W."/>
            <person name="Cichocki N."/>
            <person name="Veneault-Fourrey C."/>
            <person name="LaButti K."/>
            <person name="Lindquist E.A."/>
            <person name="Lipzen A."/>
            <person name="Lundell T."/>
            <person name="Morin E."/>
            <person name="Murat C."/>
            <person name="Riley R."/>
            <person name="Ohm R."/>
            <person name="Sun H."/>
            <person name="Tunlid A."/>
            <person name="Henrissat B."/>
            <person name="Grigoriev I.V."/>
            <person name="Hibbett D.S."/>
            <person name="Martin F."/>
        </authorList>
    </citation>
    <scope>NUCLEOTIDE SEQUENCE [LARGE SCALE GENOMIC DNA]</scope>
    <source>
        <strain evidence="5 6">SS14</strain>
    </source>
</reference>
<evidence type="ECO:0000313" key="6">
    <source>
        <dbReference type="Proteomes" id="UP000054279"/>
    </source>
</evidence>
<accession>A0A0C9W066</accession>
<dbReference type="Proteomes" id="UP000054279">
    <property type="component" value="Unassembled WGS sequence"/>
</dbReference>
<dbReference type="PANTHER" id="PTHR28657:SF5">
    <property type="entry name" value="INDOLEAMINE 2,3-DIOXYGENASE"/>
    <property type="match status" value="1"/>
</dbReference>
<evidence type="ECO:0000313" key="5">
    <source>
        <dbReference type="EMBL" id="KIJ44291.1"/>
    </source>
</evidence>
<dbReference type="InterPro" id="IPR037217">
    <property type="entry name" value="Trp/Indoleamine_2_3_dOase-like"/>
</dbReference>
<dbReference type="GO" id="GO:0019441">
    <property type="term" value="P:L-tryptophan catabolic process to kynurenine"/>
    <property type="evidence" value="ECO:0007669"/>
    <property type="project" value="InterPro"/>
</dbReference>
<dbReference type="GO" id="GO:0046872">
    <property type="term" value="F:metal ion binding"/>
    <property type="evidence" value="ECO:0007669"/>
    <property type="project" value="UniProtKB-KW"/>
</dbReference>
<dbReference type="GO" id="GO:0034354">
    <property type="term" value="P:'de novo' NAD+ biosynthetic process from L-tryptophan"/>
    <property type="evidence" value="ECO:0007669"/>
    <property type="project" value="TreeGrafter"/>
</dbReference>
<evidence type="ECO:0000256" key="2">
    <source>
        <dbReference type="ARBA" id="ARBA00022723"/>
    </source>
</evidence>
<gene>
    <name evidence="5" type="ORF">M422DRAFT_30434</name>
</gene>
<proteinExistence type="inferred from homology"/>
<evidence type="ECO:0000256" key="1">
    <source>
        <dbReference type="ARBA" id="ARBA00007119"/>
    </source>
</evidence>
<keyword evidence="6" id="KW-1185">Reference proteome</keyword>
<dbReference type="Pfam" id="PF01231">
    <property type="entry name" value="IDO"/>
    <property type="match status" value="1"/>
</dbReference>
<comment type="similarity">
    <text evidence="1">Belongs to the indoleamine 2,3-dioxygenase family.</text>
</comment>
<dbReference type="SUPFAM" id="SSF140959">
    <property type="entry name" value="Indolic compounds 2,3-dioxygenase-like"/>
    <property type="match status" value="1"/>
</dbReference>